<evidence type="ECO:0000259" key="4">
    <source>
        <dbReference type="SMART" id="SM00645"/>
    </source>
</evidence>
<dbReference type="Pfam" id="PF00112">
    <property type="entry name" value="Peptidase_C1"/>
    <property type="match status" value="1"/>
</dbReference>
<feature type="signal peptide" evidence="3">
    <location>
        <begin position="1"/>
        <end position="24"/>
    </location>
</feature>
<protein>
    <recommendedName>
        <fullName evidence="4">Peptidase C1A papain C-terminal domain-containing protein</fullName>
    </recommendedName>
</protein>
<evidence type="ECO:0000256" key="3">
    <source>
        <dbReference type="SAM" id="SignalP"/>
    </source>
</evidence>
<dbReference type="CDD" id="cd02248">
    <property type="entry name" value="Peptidase_C1A"/>
    <property type="match status" value="1"/>
</dbReference>
<dbReference type="InterPro" id="IPR013128">
    <property type="entry name" value="Peptidase_C1A"/>
</dbReference>
<evidence type="ECO:0000313" key="6">
    <source>
        <dbReference type="Proteomes" id="UP001152759"/>
    </source>
</evidence>
<name>A0A9P0AG59_BEMTA</name>
<feature type="domain" description="Peptidase C1A papain C-terminal" evidence="4">
    <location>
        <begin position="91"/>
        <end position="304"/>
    </location>
</feature>
<sequence>MKKWGAAVFLLGFMGFLLLVGVLGDERACRNAEDAKECDNFCRMTYGKASLHNIPWTRGGCFKEKCDCVFNEEQLGRYSLPKCPRTTKTWLPLEHQVNLAEAKYQKIGDRECGCCWSFACIGAMEIMWAHQENEVVRFSVQDLIDCQLDNQGCNGGFVNIGLDWMMDSGVCLEDVYPFTADGDSHCQFELPRHARISGYETLNPYNSWAHDFIIERALKDGPLPAGYPQSPSILRYYVRGVFAPSITFHDQPTGHAVVLVGHYTRPPTDSWIIRNSWGPEWGMEGHFLVKKGTMGIGHDIHKITGPIIQIWHSEEGSESPETPPYGGAGSSSYQPGGYYPDYPNIGGLSIHDSDYYPYQSSKPTK</sequence>
<dbReference type="AlphaFoldDB" id="A0A9P0AG59"/>
<dbReference type="InterPro" id="IPR038765">
    <property type="entry name" value="Papain-like_cys_pep_sf"/>
</dbReference>
<dbReference type="Proteomes" id="UP001152759">
    <property type="component" value="Chromosome 6"/>
</dbReference>
<keyword evidence="3" id="KW-0732">Signal</keyword>
<gene>
    <name evidence="5" type="ORF">BEMITA_LOCUS10942</name>
</gene>
<dbReference type="SUPFAM" id="SSF54001">
    <property type="entry name" value="Cysteine proteinases"/>
    <property type="match status" value="1"/>
</dbReference>
<dbReference type="GO" id="GO:0008234">
    <property type="term" value="F:cysteine-type peptidase activity"/>
    <property type="evidence" value="ECO:0007669"/>
    <property type="project" value="InterPro"/>
</dbReference>
<dbReference type="GO" id="GO:0006508">
    <property type="term" value="P:proteolysis"/>
    <property type="evidence" value="ECO:0007669"/>
    <property type="project" value="InterPro"/>
</dbReference>
<organism evidence="5 6">
    <name type="scientific">Bemisia tabaci</name>
    <name type="common">Sweetpotato whitefly</name>
    <name type="synonym">Aleurodes tabaci</name>
    <dbReference type="NCBI Taxonomy" id="7038"/>
    <lineage>
        <taxon>Eukaryota</taxon>
        <taxon>Metazoa</taxon>
        <taxon>Ecdysozoa</taxon>
        <taxon>Arthropoda</taxon>
        <taxon>Hexapoda</taxon>
        <taxon>Insecta</taxon>
        <taxon>Pterygota</taxon>
        <taxon>Neoptera</taxon>
        <taxon>Paraneoptera</taxon>
        <taxon>Hemiptera</taxon>
        <taxon>Sternorrhyncha</taxon>
        <taxon>Aleyrodoidea</taxon>
        <taxon>Aleyrodidae</taxon>
        <taxon>Aleyrodinae</taxon>
        <taxon>Bemisia</taxon>
    </lineage>
</organism>
<dbReference type="Gene3D" id="3.90.70.10">
    <property type="entry name" value="Cysteine proteinases"/>
    <property type="match status" value="1"/>
</dbReference>
<dbReference type="SMART" id="SM00645">
    <property type="entry name" value="Pept_C1"/>
    <property type="match status" value="1"/>
</dbReference>
<dbReference type="EMBL" id="OU963867">
    <property type="protein sequence ID" value="CAH0392419.1"/>
    <property type="molecule type" value="Genomic_DNA"/>
</dbReference>
<dbReference type="InterPro" id="IPR039417">
    <property type="entry name" value="Peptidase_C1A_papain-like"/>
</dbReference>
<feature type="chain" id="PRO_5040419001" description="Peptidase C1A papain C-terminal domain-containing protein" evidence="3">
    <location>
        <begin position="25"/>
        <end position="365"/>
    </location>
</feature>
<evidence type="ECO:0000256" key="2">
    <source>
        <dbReference type="SAM" id="MobiDB-lite"/>
    </source>
</evidence>
<accession>A0A9P0AG59</accession>
<reference evidence="5" key="1">
    <citation type="submission" date="2021-12" db="EMBL/GenBank/DDBJ databases">
        <authorList>
            <person name="King R."/>
        </authorList>
    </citation>
    <scope>NUCLEOTIDE SEQUENCE</scope>
</reference>
<evidence type="ECO:0000256" key="1">
    <source>
        <dbReference type="ARBA" id="ARBA00008455"/>
    </source>
</evidence>
<proteinExistence type="inferred from homology"/>
<evidence type="ECO:0000313" key="5">
    <source>
        <dbReference type="EMBL" id="CAH0392419.1"/>
    </source>
</evidence>
<keyword evidence="6" id="KW-1185">Reference proteome</keyword>
<dbReference type="InterPro" id="IPR000668">
    <property type="entry name" value="Peptidase_C1A_C"/>
</dbReference>
<feature type="region of interest" description="Disordered" evidence="2">
    <location>
        <begin position="315"/>
        <end position="338"/>
    </location>
</feature>
<dbReference type="PANTHER" id="PTHR12411">
    <property type="entry name" value="CYSTEINE PROTEASE FAMILY C1-RELATED"/>
    <property type="match status" value="1"/>
</dbReference>
<comment type="similarity">
    <text evidence="1">Belongs to the peptidase C1 family.</text>
</comment>